<name>A0A2P2IZL2_RHIMU</name>
<evidence type="ECO:0000256" key="1">
    <source>
        <dbReference type="SAM" id="Phobius"/>
    </source>
</evidence>
<keyword evidence="1" id="KW-0472">Membrane</keyword>
<dbReference type="EMBL" id="GGEC01006167">
    <property type="protein sequence ID" value="MBW86650.1"/>
    <property type="molecule type" value="Transcribed_RNA"/>
</dbReference>
<organism evidence="2">
    <name type="scientific">Rhizophora mucronata</name>
    <name type="common">Asiatic mangrove</name>
    <dbReference type="NCBI Taxonomy" id="61149"/>
    <lineage>
        <taxon>Eukaryota</taxon>
        <taxon>Viridiplantae</taxon>
        <taxon>Streptophyta</taxon>
        <taxon>Embryophyta</taxon>
        <taxon>Tracheophyta</taxon>
        <taxon>Spermatophyta</taxon>
        <taxon>Magnoliopsida</taxon>
        <taxon>eudicotyledons</taxon>
        <taxon>Gunneridae</taxon>
        <taxon>Pentapetalae</taxon>
        <taxon>rosids</taxon>
        <taxon>fabids</taxon>
        <taxon>Malpighiales</taxon>
        <taxon>Rhizophoraceae</taxon>
        <taxon>Rhizophora</taxon>
    </lineage>
</organism>
<dbReference type="AlphaFoldDB" id="A0A2P2IZL2"/>
<feature type="transmembrane region" description="Helical" evidence="1">
    <location>
        <begin position="7"/>
        <end position="26"/>
    </location>
</feature>
<keyword evidence="1" id="KW-1133">Transmembrane helix</keyword>
<reference evidence="2" key="1">
    <citation type="submission" date="2018-02" db="EMBL/GenBank/DDBJ databases">
        <title>Rhizophora mucronata_Transcriptome.</title>
        <authorList>
            <person name="Meera S.P."/>
            <person name="Sreeshan A."/>
            <person name="Augustine A."/>
        </authorList>
    </citation>
    <scope>NUCLEOTIDE SEQUENCE</scope>
    <source>
        <tissue evidence="2">Leaf</tissue>
    </source>
</reference>
<accession>A0A2P2IZL2</accession>
<proteinExistence type="predicted"/>
<keyword evidence="1" id="KW-0812">Transmembrane</keyword>
<evidence type="ECO:0000313" key="2">
    <source>
        <dbReference type="EMBL" id="MBW86650.1"/>
    </source>
</evidence>
<protein>
    <submittedName>
        <fullName evidence="2">Uncharacterized protein</fullName>
    </submittedName>
</protein>
<sequence>MCTDDCVGCLVFNFWVLVHLWFWVFLGENFGKRFRFDCVDCS</sequence>